<dbReference type="Gene3D" id="2.40.30.170">
    <property type="match status" value="1"/>
</dbReference>
<dbReference type="EMBL" id="WTYK01000008">
    <property type="protein sequence ID" value="MXP42527.1"/>
    <property type="molecule type" value="Genomic_DNA"/>
</dbReference>
<evidence type="ECO:0000259" key="6">
    <source>
        <dbReference type="Pfam" id="PF25917"/>
    </source>
</evidence>
<dbReference type="Pfam" id="PF25876">
    <property type="entry name" value="HH_MFP_RND"/>
    <property type="match status" value="1"/>
</dbReference>
<feature type="domain" description="CusB-like beta-barrel" evidence="7">
    <location>
        <begin position="253"/>
        <end position="316"/>
    </location>
</feature>
<keyword evidence="4" id="KW-1133">Transmembrane helix</keyword>
<reference evidence="9 10" key="1">
    <citation type="submission" date="2019-12" db="EMBL/GenBank/DDBJ databases">
        <title>Genomic-based taxomic classification of the family Erythrobacteraceae.</title>
        <authorList>
            <person name="Xu L."/>
        </authorList>
    </citation>
    <scope>NUCLEOTIDE SEQUENCE [LARGE SCALE GENOMIC DNA]</scope>
    <source>
        <strain evidence="9 10">MCCC 1K02066</strain>
    </source>
</reference>
<dbReference type="InterPro" id="IPR006143">
    <property type="entry name" value="RND_pump_MFP"/>
</dbReference>
<name>A0A6I4UZ55_9SPHN</name>
<feature type="domain" description="Multidrug resistance protein MdtA-like barrel-sandwich hybrid" evidence="6">
    <location>
        <begin position="85"/>
        <end position="222"/>
    </location>
</feature>
<evidence type="ECO:0000256" key="4">
    <source>
        <dbReference type="SAM" id="Phobius"/>
    </source>
</evidence>
<dbReference type="PANTHER" id="PTHR30158">
    <property type="entry name" value="ACRA/E-RELATED COMPONENT OF DRUG EFFLUX TRANSPORTER"/>
    <property type="match status" value="1"/>
</dbReference>
<accession>A0A6I4UZ55</accession>
<gene>
    <name evidence="9" type="ORF">GRI75_12840</name>
</gene>
<dbReference type="SUPFAM" id="SSF111369">
    <property type="entry name" value="HlyD-like secretion proteins"/>
    <property type="match status" value="1"/>
</dbReference>
<comment type="caution">
    <text evidence="9">The sequence shown here is derived from an EMBL/GenBank/DDBJ whole genome shotgun (WGS) entry which is preliminary data.</text>
</comment>
<feature type="compositionally biased region" description="Basic and acidic residues" evidence="3">
    <location>
        <begin position="395"/>
        <end position="408"/>
    </location>
</feature>
<sequence length="422" mass="45100">MNDLSPIEMHELRRLEEAERPQKGRRSRILWIVVLAAAVALAWYMLRGGSAPAAAPPPPVVTVAVPLQREITEWDEYIGRFEASRSVELRPRVSGQLTAVHFRDGDFVRQGQPLFTIDPRPYRAALAEAQAGVASARSDLALAQADLARALRLVEDDAVARSEVDALRARVTAAQAGLAAAQARVRSRSLDVEFTTVCAPISGRISDRRVDPGNLVAAGDGPAATLLTTINATDTLYFTFDGSEGLFLKARREGLSRGAQVDIRLQDETEYRWHGTLDFTDNGLDPNSGTIRARAVVRNPSNFLTPGMFGNMRLATGGTEKALLVPDTAVQADQTRKLLLVVGQDGTVAAKEVVLGPVIAGGLRVVRSGLAPADRVVIEGTQMAFPGSKVTARRGRIDRPESAAEPKAAKAAAPPGKATLAG</sequence>
<dbReference type="PANTHER" id="PTHR30158:SF24">
    <property type="entry name" value="HLYD FAMILY SECRETION PROTEIN"/>
    <property type="match status" value="1"/>
</dbReference>
<feature type="compositionally biased region" description="Low complexity" evidence="3">
    <location>
        <begin position="409"/>
        <end position="422"/>
    </location>
</feature>
<dbReference type="NCBIfam" id="TIGR01730">
    <property type="entry name" value="RND_mfp"/>
    <property type="match status" value="1"/>
</dbReference>
<dbReference type="AlphaFoldDB" id="A0A6I4UZ55"/>
<dbReference type="Gene3D" id="2.40.420.20">
    <property type="match status" value="1"/>
</dbReference>
<keyword evidence="4" id="KW-0812">Transmembrane</keyword>
<protein>
    <submittedName>
        <fullName evidence="9">Efflux RND transporter periplasmic adaptor subunit</fullName>
    </submittedName>
</protein>
<comment type="similarity">
    <text evidence="2">Belongs to the membrane fusion protein (MFP) (TC 8.A.1) family.</text>
</comment>
<keyword evidence="4" id="KW-0472">Membrane</keyword>
<comment type="subcellular location">
    <subcellularLocation>
        <location evidence="1">Cell envelope</location>
    </subcellularLocation>
</comment>
<evidence type="ECO:0000256" key="1">
    <source>
        <dbReference type="ARBA" id="ARBA00004196"/>
    </source>
</evidence>
<dbReference type="Gene3D" id="2.40.50.100">
    <property type="match status" value="1"/>
</dbReference>
<evidence type="ECO:0000259" key="8">
    <source>
        <dbReference type="Pfam" id="PF25967"/>
    </source>
</evidence>
<dbReference type="GO" id="GO:0022857">
    <property type="term" value="F:transmembrane transporter activity"/>
    <property type="evidence" value="ECO:0007669"/>
    <property type="project" value="InterPro"/>
</dbReference>
<evidence type="ECO:0000313" key="9">
    <source>
        <dbReference type="EMBL" id="MXP42527.1"/>
    </source>
</evidence>
<dbReference type="InterPro" id="IPR058792">
    <property type="entry name" value="Beta-barrel_RND_2"/>
</dbReference>
<dbReference type="Gene3D" id="1.10.287.470">
    <property type="entry name" value="Helix hairpin bin"/>
    <property type="match status" value="1"/>
</dbReference>
<dbReference type="OrthoDB" id="9816569at2"/>
<dbReference type="Pfam" id="PF25917">
    <property type="entry name" value="BSH_RND"/>
    <property type="match status" value="1"/>
</dbReference>
<proteinExistence type="inferred from homology"/>
<feature type="domain" description="Multidrug resistance protein MdtA-like alpha-helical hairpin" evidence="5">
    <location>
        <begin position="126"/>
        <end position="195"/>
    </location>
</feature>
<feature type="region of interest" description="Disordered" evidence="3">
    <location>
        <begin position="391"/>
        <end position="422"/>
    </location>
</feature>
<dbReference type="Pfam" id="PF25967">
    <property type="entry name" value="RND-MFP_C"/>
    <property type="match status" value="1"/>
</dbReference>
<dbReference type="GO" id="GO:0030313">
    <property type="term" value="C:cell envelope"/>
    <property type="evidence" value="ECO:0007669"/>
    <property type="project" value="UniProtKB-SubCell"/>
</dbReference>
<evidence type="ECO:0000313" key="10">
    <source>
        <dbReference type="Proteomes" id="UP000469159"/>
    </source>
</evidence>
<organism evidence="9 10">
    <name type="scientific">Croceibacterium soli</name>
    <dbReference type="NCBI Taxonomy" id="1739690"/>
    <lineage>
        <taxon>Bacteria</taxon>
        <taxon>Pseudomonadati</taxon>
        <taxon>Pseudomonadota</taxon>
        <taxon>Alphaproteobacteria</taxon>
        <taxon>Sphingomonadales</taxon>
        <taxon>Erythrobacteraceae</taxon>
        <taxon>Croceibacterium</taxon>
    </lineage>
</organism>
<keyword evidence="10" id="KW-1185">Reference proteome</keyword>
<dbReference type="Proteomes" id="UP000469159">
    <property type="component" value="Unassembled WGS sequence"/>
</dbReference>
<dbReference type="InterPro" id="IPR058624">
    <property type="entry name" value="MdtA-like_HH"/>
</dbReference>
<dbReference type="InterPro" id="IPR058625">
    <property type="entry name" value="MdtA-like_BSH"/>
</dbReference>
<dbReference type="RefSeq" id="WP_160747386.1">
    <property type="nucleotide sequence ID" value="NZ_WTYK01000008.1"/>
</dbReference>
<evidence type="ECO:0000256" key="3">
    <source>
        <dbReference type="SAM" id="MobiDB-lite"/>
    </source>
</evidence>
<dbReference type="InterPro" id="IPR058627">
    <property type="entry name" value="MdtA-like_C"/>
</dbReference>
<dbReference type="GO" id="GO:0046677">
    <property type="term" value="P:response to antibiotic"/>
    <property type="evidence" value="ECO:0007669"/>
    <property type="project" value="TreeGrafter"/>
</dbReference>
<evidence type="ECO:0000256" key="2">
    <source>
        <dbReference type="ARBA" id="ARBA00009477"/>
    </source>
</evidence>
<evidence type="ECO:0000259" key="5">
    <source>
        <dbReference type="Pfam" id="PF25876"/>
    </source>
</evidence>
<feature type="domain" description="Multidrug resistance protein MdtA-like C-terminal permuted SH3" evidence="8">
    <location>
        <begin position="322"/>
        <end position="382"/>
    </location>
</feature>
<dbReference type="GO" id="GO:0005886">
    <property type="term" value="C:plasma membrane"/>
    <property type="evidence" value="ECO:0007669"/>
    <property type="project" value="TreeGrafter"/>
</dbReference>
<dbReference type="Pfam" id="PF25954">
    <property type="entry name" value="Beta-barrel_RND_2"/>
    <property type="match status" value="1"/>
</dbReference>
<evidence type="ECO:0000259" key="7">
    <source>
        <dbReference type="Pfam" id="PF25954"/>
    </source>
</evidence>
<feature type="transmembrane region" description="Helical" evidence="4">
    <location>
        <begin position="29"/>
        <end position="46"/>
    </location>
</feature>